<dbReference type="SUPFAM" id="SSF56801">
    <property type="entry name" value="Acetyl-CoA synthetase-like"/>
    <property type="match status" value="1"/>
</dbReference>
<protein>
    <submittedName>
        <fullName evidence="1">Uncharacterized protein</fullName>
    </submittedName>
</protein>
<dbReference type="InterPro" id="IPR042099">
    <property type="entry name" value="ANL_N_sf"/>
</dbReference>
<evidence type="ECO:0000313" key="1">
    <source>
        <dbReference type="EMBL" id="GJT39352.1"/>
    </source>
</evidence>
<evidence type="ECO:0000313" key="2">
    <source>
        <dbReference type="Proteomes" id="UP001151760"/>
    </source>
</evidence>
<keyword evidence="2" id="KW-1185">Reference proteome</keyword>
<dbReference type="Gene3D" id="3.40.50.12780">
    <property type="entry name" value="N-terminal domain of ligase-like"/>
    <property type="match status" value="1"/>
</dbReference>
<gene>
    <name evidence="1" type="ORF">Tco_0939217</name>
</gene>
<dbReference type="EMBL" id="BQNB010015380">
    <property type="protein sequence ID" value="GJT39352.1"/>
    <property type="molecule type" value="Genomic_DNA"/>
</dbReference>
<proteinExistence type="predicted"/>
<sequence>MDHFILLSFFVGLWEWNELKINLLLYICSGYLKRVLIVYIFFKDPIGQRYGLTETCAGAAFSEADDNFVGCVGPPLPYAYIKVDESGMRWFYTGDMGGVHPDGCLEIIDKKNCRGKKWLVSPCQEEDSESF</sequence>
<dbReference type="Proteomes" id="UP001151760">
    <property type="component" value="Unassembled WGS sequence"/>
</dbReference>
<dbReference type="PANTHER" id="PTHR43272:SF92">
    <property type="entry name" value="LONG CHAIN ACYL-COA SYNTHETASE 8"/>
    <property type="match status" value="1"/>
</dbReference>
<reference evidence="1" key="2">
    <citation type="submission" date="2022-01" db="EMBL/GenBank/DDBJ databases">
        <authorList>
            <person name="Yamashiro T."/>
            <person name="Shiraishi A."/>
            <person name="Satake H."/>
            <person name="Nakayama K."/>
        </authorList>
    </citation>
    <scope>NUCLEOTIDE SEQUENCE</scope>
</reference>
<organism evidence="1 2">
    <name type="scientific">Tanacetum coccineum</name>
    <dbReference type="NCBI Taxonomy" id="301880"/>
    <lineage>
        <taxon>Eukaryota</taxon>
        <taxon>Viridiplantae</taxon>
        <taxon>Streptophyta</taxon>
        <taxon>Embryophyta</taxon>
        <taxon>Tracheophyta</taxon>
        <taxon>Spermatophyta</taxon>
        <taxon>Magnoliopsida</taxon>
        <taxon>eudicotyledons</taxon>
        <taxon>Gunneridae</taxon>
        <taxon>Pentapetalae</taxon>
        <taxon>asterids</taxon>
        <taxon>campanulids</taxon>
        <taxon>Asterales</taxon>
        <taxon>Asteraceae</taxon>
        <taxon>Asteroideae</taxon>
        <taxon>Anthemideae</taxon>
        <taxon>Anthemidinae</taxon>
        <taxon>Tanacetum</taxon>
    </lineage>
</organism>
<name>A0ABQ5DK90_9ASTR</name>
<comment type="caution">
    <text evidence="1">The sequence shown here is derived from an EMBL/GenBank/DDBJ whole genome shotgun (WGS) entry which is preliminary data.</text>
</comment>
<dbReference type="PANTHER" id="PTHR43272">
    <property type="entry name" value="LONG-CHAIN-FATTY-ACID--COA LIGASE"/>
    <property type="match status" value="1"/>
</dbReference>
<reference evidence="1" key="1">
    <citation type="journal article" date="2022" name="Int. J. Mol. Sci.">
        <title>Draft Genome of Tanacetum Coccineum: Genomic Comparison of Closely Related Tanacetum-Family Plants.</title>
        <authorList>
            <person name="Yamashiro T."/>
            <person name="Shiraishi A."/>
            <person name="Nakayama K."/>
            <person name="Satake H."/>
        </authorList>
    </citation>
    <scope>NUCLEOTIDE SEQUENCE</scope>
</reference>
<accession>A0ABQ5DK90</accession>